<evidence type="ECO:0000313" key="3">
    <source>
        <dbReference type="Proteomes" id="UP000748308"/>
    </source>
</evidence>
<gene>
    <name evidence="2" type="ORF">FJY75_04035</name>
</gene>
<feature type="chain" id="PRO_5037773904" description="Alpha/beta hydrolase" evidence="1">
    <location>
        <begin position="33"/>
        <end position="209"/>
    </location>
</feature>
<feature type="non-terminal residue" evidence="2">
    <location>
        <position position="209"/>
    </location>
</feature>
<comment type="caution">
    <text evidence="2">The sequence shown here is derived from an EMBL/GenBank/DDBJ whole genome shotgun (WGS) entry which is preliminary data.</text>
</comment>
<protein>
    <recommendedName>
        <fullName evidence="4">Alpha/beta hydrolase</fullName>
    </recommendedName>
</protein>
<name>A0A937X6Y9_UNCEI</name>
<dbReference type="Proteomes" id="UP000748308">
    <property type="component" value="Unassembled WGS sequence"/>
</dbReference>
<proteinExistence type="predicted"/>
<feature type="signal peptide" evidence="1">
    <location>
        <begin position="1"/>
        <end position="32"/>
    </location>
</feature>
<keyword evidence="1" id="KW-0732">Signal</keyword>
<dbReference type="Gene3D" id="3.40.50.1820">
    <property type="entry name" value="alpha/beta hydrolase"/>
    <property type="match status" value="1"/>
</dbReference>
<dbReference type="AlphaFoldDB" id="A0A937X6Y9"/>
<evidence type="ECO:0000313" key="2">
    <source>
        <dbReference type="EMBL" id="MBM3317003.1"/>
    </source>
</evidence>
<dbReference type="SUPFAM" id="SSF53474">
    <property type="entry name" value="alpha/beta-Hydrolases"/>
    <property type="match status" value="1"/>
</dbReference>
<dbReference type="EMBL" id="VGIY01000065">
    <property type="protein sequence ID" value="MBM3317003.1"/>
    <property type="molecule type" value="Genomic_DNA"/>
</dbReference>
<accession>A0A937X6Y9</accession>
<reference evidence="2" key="1">
    <citation type="submission" date="2019-03" db="EMBL/GenBank/DDBJ databases">
        <title>Lake Tanganyika Metagenome-Assembled Genomes (MAGs).</title>
        <authorList>
            <person name="Tran P."/>
        </authorList>
    </citation>
    <scope>NUCLEOTIDE SEQUENCE</scope>
    <source>
        <strain evidence="2">M_DeepCast_400m_m2_100</strain>
    </source>
</reference>
<organism evidence="2 3">
    <name type="scientific">Eiseniibacteriota bacterium</name>
    <dbReference type="NCBI Taxonomy" id="2212470"/>
    <lineage>
        <taxon>Bacteria</taxon>
        <taxon>Candidatus Eiseniibacteriota</taxon>
    </lineage>
</organism>
<sequence>MRPIPASVGRIRCRSLLLLAACAALAPLPAQGLAVGHTSRTFVDPARNNRQVPTEIFYPAEVAGDDVPLADPGPAGFPVVAFGHGYLMAYDRYAYLWQALVPEGFIVALPRTEGNLFPSHAEFGRDLAFLLLALQEEAGDPGSIFYGGVAAAGAVAGHSMGGGASLLAARGDPAVAAVFNLAAAETNPSAIAAAGEVAAPALLFSGSHD</sequence>
<evidence type="ECO:0000256" key="1">
    <source>
        <dbReference type="SAM" id="SignalP"/>
    </source>
</evidence>
<evidence type="ECO:0008006" key="4">
    <source>
        <dbReference type="Google" id="ProtNLM"/>
    </source>
</evidence>
<dbReference type="InterPro" id="IPR029058">
    <property type="entry name" value="AB_hydrolase_fold"/>
</dbReference>